<proteinExistence type="predicted"/>
<feature type="compositionally biased region" description="Gly residues" evidence="1">
    <location>
        <begin position="21"/>
        <end position="35"/>
    </location>
</feature>
<dbReference type="EMBL" id="CSUW01000003">
    <property type="protein sequence ID" value="CPT17238.1"/>
    <property type="molecule type" value="Genomic_DNA"/>
</dbReference>
<accession>A0AB33T245</accession>
<evidence type="ECO:0000313" key="3">
    <source>
        <dbReference type="Proteomes" id="UP000038487"/>
    </source>
</evidence>
<gene>
    <name evidence="2" type="ORF">ERS075527_01484</name>
</gene>
<sequence length="67" mass="7009">MPKYAVLGAFTAHLSMLERGAGSGERGEQGAGSGEQGVWQGQPGTRSMKFIMPSSRPRSMIAGSPDL</sequence>
<feature type="region of interest" description="Disordered" evidence="1">
    <location>
        <begin position="20"/>
        <end position="67"/>
    </location>
</feature>
<dbReference type="AlphaFoldDB" id="A0AB33T245"/>
<evidence type="ECO:0000313" key="2">
    <source>
        <dbReference type="EMBL" id="CPT17238.1"/>
    </source>
</evidence>
<evidence type="ECO:0000256" key="1">
    <source>
        <dbReference type="SAM" id="MobiDB-lite"/>
    </source>
</evidence>
<organism evidence="2 3">
    <name type="scientific">Mycobacteroides abscessus</name>
    <dbReference type="NCBI Taxonomy" id="36809"/>
    <lineage>
        <taxon>Bacteria</taxon>
        <taxon>Bacillati</taxon>
        <taxon>Actinomycetota</taxon>
        <taxon>Actinomycetes</taxon>
        <taxon>Mycobacteriales</taxon>
        <taxon>Mycobacteriaceae</taxon>
        <taxon>Mycobacteroides</taxon>
    </lineage>
</organism>
<comment type="caution">
    <text evidence="2">The sequence shown here is derived from an EMBL/GenBank/DDBJ whole genome shotgun (WGS) entry which is preliminary data.</text>
</comment>
<protein>
    <submittedName>
        <fullName evidence="2">Uncharacterized protein</fullName>
    </submittedName>
</protein>
<reference evidence="2 3" key="1">
    <citation type="submission" date="2015-03" db="EMBL/GenBank/DDBJ databases">
        <authorList>
            <consortium name="Pathogen Informatics"/>
            <person name="Murphy D."/>
        </authorList>
    </citation>
    <scope>NUCLEOTIDE SEQUENCE [LARGE SCALE GENOMIC DNA]</scope>
    <source>
        <strain evidence="2 3">PAP036</strain>
    </source>
</reference>
<name>A0AB33T245_9MYCO</name>
<dbReference type="Proteomes" id="UP000038487">
    <property type="component" value="Unassembled WGS sequence"/>
</dbReference>